<feature type="non-terminal residue" evidence="2">
    <location>
        <position position="86"/>
    </location>
</feature>
<sequence length="86" mass="9356">LVSRVNLCGLVNDIGPITPSSLGDILAHQQEERVDPTRPPGTDPYQSGVPNKDKRGHDLLITTNQERAPMHDPVILGHEPPIFTTA</sequence>
<name>A0ABU6XXT5_9FABA</name>
<organism evidence="2 3">
    <name type="scientific">Stylosanthes scabra</name>
    <dbReference type="NCBI Taxonomy" id="79078"/>
    <lineage>
        <taxon>Eukaryota</taxon>
        <taxon>Viridiplantae</taxon>
        <taxon>Streptophyta</taxon>
        <taxon>Embryophyta</taxon>
        <taxon>Tracheophyta</taxon>
        <taxon>Spermatophyta</taxon>
        <taxon>Magnoliopsida</taxon>
        <taxon>eudicotyledons</taxon>
        <taxon>Gunneridae</taxon>
        <taxon>Pentapetalae</taxon>
        <taxon>rosids</taxon>
        <taxon>fabids</taxon>
        <taxon>Fabales</taxon>
        <taxon>Fabaceae</taxon>
        <taxon>Papilionoideae</taxon>
        <taxon>50 kb inversion clade</taxon>
        <taxon>dalbergioids sensu lato</taxon>
        <taxon>Dalbergieae</taxon>
        <taxon>Pterocarpus clade</taxon>
        <taxon>Stylosanthes</taxon>
    </lineage>
</organism>
<keyword evidence="3" id="KW-1185">Reference proteome</keyword>
<protein>
    <submittedName>
        <fullName evidence="2">Uncharacterized protein</fullName>
    </submittedName>
</protein>
<evidence type="ECO:0000313" key="2">
    <source>
        <dbReference type="EMBL" id="MED6201628.1"/>
    </source>
</evidence>
<comment type="caution">
    <text evidence="2">The sequence shown here is derived from an EMBL/GenBank/DDBJ whole genome shotgun (WGS) entry which is preliminary data.</text>
</comment>
<gene>
    <name evidence="2" type="ORF">PIB30_096907</name>
</gene>
<feature type="region of interest" description="Disordered" evidence="1">
    <location>
        <begin position="19"/>
        <end position="86"/>
    </location>
</feature>
<evidence type="ECO:0000256" key="1">
    <source>
        <dbReference type="SAM" id="MobiDB-lite"/>
    </source>
</evidence>
<reference evidence="2 3" key="1">
    <citation type="journal article" date="2023" name="Plants (Basel)">
        <title>Bridging the Gap: Combining Genomics and Transcriptomics Approaches to Understand Stylosanthes scabra, an Orphan Legume from the Brazilian Caatinga.</title>
        <authorList>
            <person name="Ferreira-Neto J.R.C."/>
            <person name="da Silva M.D."/>
            <person name="Binneck E."/>
            <person name="de Melo N.F."/>
            <person name="da Silva R.H."/>
            <person name="de Melo A.L.T.M."/>
            <person name="Pandolfi V."/>
            <person name="Bustamante F.O."/>
            <person name="Brasileiro-Vidal A.C."/>
            <person name="Benko-Iseppon A.M."/>
        </authorList>
    </citation>
    <scope>NUCLEOTIDE SEQUENCE [LARGE SCALE GENOMIC DNA]</scope>
    <source>
        <tissue evidence="2">Leaves</tissue>
    </source>
</reference>
<feature type="non-terminal residue" evidence="2">
    <location>
        <position position="1"/>
    </location>
</feature>
<dbReference type="EMBL" id="JASCZI010213787">
    <property type="protein sequence ID" value="MED6201628.1"/>
    <property type="molecule type" value="Genomic_DNA"/>
</dbReference>
<evidence type="ECO:0000313" key="3">
    <source>
        <dbReference type="Proteomes" id="UP001341840"/>
    </source>
</evidence>
<accession>A0ABU6XXT5</accession>
<dbReference type="Proteomes" id="UP001341840">
    <property type="component" value="Unassembled WGS sequence"/>
</dbReference>
<proteinExistence type="predicted"/>